<organism evidence="1 2">
    <name type="scientific">Pseudomonas gingeri</name>
    <dbReference type="NCBI Taxonomy" id="117681"/>
    <lineage>
        <taxon>Bacteria</taxon>
        <taxon>Pseudomonadati</taxon>
        <taxon>Pseudomonadota</taxon>
        <taxon>Gammaproteobacteria</taxon>
        <taxon>Pseudomonadales</taxon>
        <taxon>Pseudomonadaceae</taxon>
        <taxon>Pseudomonas</taxon>
    </lineage>
</organism>
<accession>A0A7Y7YCW4</accession>
<dbReference type="RefSeq" id="WP_177058598.1">
    <property type="nucleotide sequence ID" value="NZ_JACAPS010000019.1"/>
</dbReference>
<evidence type="ECO:0000313" key="1">
    <source>
        <dbReference type="EMBL" id="NWC34151.1"/>
    </source>
</evidence>
<protein>
    <submittedName>
        <fullName evidence="1">Uncharacterized protein</fullName>
    </submittedName>
</protein>
<gene>
    <name evidence="1" type="ORF">HX876_17310</name>
</gene>
<sequence length="105" mass="12108">MFHSKQKQTAEVLPYAMTVTPQAWEQAVSCHKHRRHSTFEGRLHELFVTAARAYNQSCEAPQVHFSLCAFLRKKQPRLELTLSLMAPIQGKPYLLLSLRDELVES</sequence>
<comment type="caution">
    <text evidence="1">The sequence shown here is derived from an EMBL/GenBank/DDBJ whole genome shotgun (WGS) entry which is preliminary data.</text>
</comment>
<name>A0A7Y7YCW4_9PSED</name>
<evidence type="ECO:0000313" key="2">
    <source>
        <dbReference type="Proteomes" id="UP000520592"/>
    </source>
</evidence>
<dbReference type="Proteomes" id="UP000520592">
    <property type="component" value="Unassembled WGS sequence"/>
</dbReference>
<proteinExistence type="predicted"/>
<dbReference type="AlphaFoldDB" id="A0A7Y7YCW4"/>
<reference evidence="1 2" key="1">
    <citation type="submission" date="2020-04" db="EMBL/GenBank/DDBJ databases">
        <title>Molecular characterization of pseudomonads from Agaricus bisporus reveal novel blotch 2 pathogens in Western Europe.</title>
        <authorList>
            <person name="Taparia T."/>
            <person name="Krijger M."/>
            <person name="Haynes E."/>
            <person name="Elpinstone J.G."/>
            <person name="Noble R."/>
            <person name="Van Der Wolf J."/>
        </authorList>
    </citation>
    <scope>NUCLEOTIDE SEQUENCE [LARGE SCALE GENOMIC DNA]</scope>
    <source>
        <strain evidence="1 2">IPO3737</strain>
    </source>
</reference>
<dbReference type="EMBL" id="JACAQD010000019">
    <property type="protein sequence ID" value="NWC34151.1"/>
    <property type="molecule type" value="Genomic_DNA"/>
</dbReference>